<evidence type="ECO:0000256" key="1">
    <source>
        <dbReference type="ARBA" id="ARBA00023015"/>
    </source>
</evidence>
<dbReference type="Gene3D" id="1.20.120.530">
    <property type="entry name" value="GntR ligand-binding domain-like"/>
    <property type="match status" value="1"/>
</dbReference>
<dbReference type="CDD" id="cd07377">
    <property type="entry name" value="WHTH_GntR"/>
    <property type="match status" value="1"/>
</dbReference>
<dbReference type="InterPro" id="IPR036390">
    <property type="entry name" value="WH_DNA-bd_sf"/>
</dbReference>
<dbReference type="GO" id="GO:0003700">
    <property type="term" value="F:DNA-binding transcription factor activity"/>
    <property type="evidence" value="ECO:0007669"/>
    <property type="project" value="InterPro"/>
</dbReference>
<dbReference type="PANTHER" id="PTHR43537">
    <property type="entry name" value="TRANSCRIPTIONAL REGULATOR, GNTR FAMILY"/>
    <property type="match status" value="1"/>
</dbReference>
<protein>
    <submittedName>
        <fullName evidence="5">GntR family transcriptional regulator</fullName>
    </submittedName>
</protein>
<dbReference type="InterPro" id="IPR008920">
    <property type="entry name" value="TF_FadR/GntR_C"/>
</dbReference>
<comment type="caution">
    <text evidence="5">The sequence shown here is derived from an EMBL/GenBank/DDBJ whole genome shotgun (WGS) entry which is preliminary data.</text>
</comment>
<dbReference type="GeneID" id="97552580"/>
<dbReference type="STRING" id="59843.A3958_08380"/>
<dbReference type="SUPFAM" id="SSF48008">
    <property type="entry name" value="GntR ligand-binding domain-like"/>
    <property type="match status" value="1"/>
</dbReference>
<name>A0A163IM16_9BACL</name>
<evidence type="ECO:0000313" key="5">
    <source>
        <dbReference type="EMBL" id="KZS46021.1"/>
    </source>
</evidence>
<dbReference type="RefSeq" id="WP_006207120.1">
    <property type="nucleotide sequence ID" value="NZ_CBCSBX010000007.1"/>
</dbReference>
<evidence type="ECO:0000256" key="3">
    <source>
        <dbReference type="ARBA" id="ARBA00023163"/>
    </source>
</evidence>
<dbReference type="SMART" id="SM00895">
    <property type="entry name" value="FCD"/>
    <property type="match status" value="1"/>
</dbReference>
<dbReference type="Pfam" id="PF00392">
    <property type="entry name" value="GntR"/>
    <property type="match status" value="1"/>
</dbReference>
<evidence type="ECO:0000313" key="6">
    <source>
        <dbReference type="Proteomes" id="UP000076796"/>
    </source>
</evidence>
<dbReference type="InterPro" id="IPR000524">
    <property type="entry name" value="Tscrpt_reg_HTH_GntR"/>
</dbReference>
<keyword evidence="3" id="KW-0804">Transcription</keyword>
<dbReference type="PANTHER" id="PTHR43537:SF51">
    <property type="entry name" value="HTH-TYPE TRANSCRIPTIONAL REGULATOR LGOR-RELATED"/>
    <property type="match status" value="1"/>
</dbReference>
<dbReference type="SUPFAM" id="SSF46785">
    <property type="entry name" value="Winged helix' DNA-binding domain"/>
    <property type="match status" value="1"/>
</dbReference>
<dbReference type="Pfam" id="PF07729">
    <property type="entry name" value="FCD"/>
    <property type="match status" value="1"/>
</dbReference>
<accession>A0A163IM16</accession>
<keyword evidence="1" id="KW-0805">Transcription regulation</keyword>
<keyword evidence="6" id="KW-1185">Reference proteome</keyword>
<evidence type="ECO:0000256" key="2">
    <source>
        <dbReference type="ARBA" id="ARBA00023125"/>
    </source>
</evidence>
<reference evidence="5" key="1">
    <citation type="journal article" date="2016" name="Genome Announc.">
        <title>Draft genomes of two strains of Paenibacillus glucanolyticus with capability to degrade lignocellulose.</title>
        <authorList>
            <person name="Mathews S.L."/>
            <person name="Pawlak J."/>
            <person name="Grunden A.M."/>
        </authorList>
    </citation>
    <scope>NUCLEOTIDE SEQUENCE [LARGE SCALE GENOMIC DNA]</scope>
    <source>
        <strain evidence="5">SLM1</strain>
    </source>
</reference>
<dbReference type="Proteomes" id="UP000076796">
    <property type="component" value="Unassembled WGS sequence"/>
</dbReference>
<keyword evidence="2" id="KW-0238">DNA-binding</keyword>
<gene>
    <name evidence="5" type="ORF">AWU65_08860</name>
</gene>
<dbReference type="InterPro" id="IPR011711">
    <property type="entry name" value="GntR_C"/>
</dbReference>
<dbReference type="PROSITE" id="PS50949">
    <property type="entry name" value="HTH_GNTR"/>
    <property type="match status" value="1"/>
</dbReference>
<dbReference type="AlphaFoldDB" id="A0A163IM16"/>
<dbReference type="KEGG" id="pglu:A3958_08380"/>
<dbReference type="OrthoDB" id="574518at2"/>
<proteinExistence type="predicted"/>
<dbReference type="EMBL" id="LWMH01000001">
    <property type="protein sequence ID" value="KZS46021.1"/>
    <property type="molecule type" value="Genomic_DNA"/>
</dbReference>
<dbReference type="InterPro" id="IPR036388">
    <property type="entry name" value="WH-like_DNA-bd_sf"/>
</dbReference>
<dbReference type="Gene3D" id="1.10.10.10">
    <property type="entry name" value="Winged helix-like DNA-binding domain superfamily/Winged helix DNA-binding domain"/>
    <property type="match status" value="1"/>
</dbReference>
<dbReference type="GO" id="GO:0003677">
    <property type="term" value="F:DNA binding"/>
    <property type="evidence" value="ECO:0007669"/>
    <property type="project" value="UniProtKB-KW"/>
</dbReference>
<dbReference type="SMART" id="SM00345">
    <property type="entry name" value="HTH_GNTR"/>
    <property type="match status" value="1"/>
</dbReference>
<feature type="domain" description="HTH gntR-type" evidence="4">
    <location>
        <begin position="10"/>
        <end position="77"/>
    </location>
</feature>
<evidence type="ECO:0000259" key="4">
    <source>
        <dbReference type="PROSITE" id="PS50949"/>
    </source>
</evidence>
<sequence>MVESLRLQPGSAGHIVYSQLKQQIVSLELPPGTALSEKEVSLSFEVSRTPVRESFVRLAQEDLVVVLPQRGTRVSLIDSELVEEARFMREQLEKAVVRLACESFPEDKLLELERNLSEQSESIEKHDGKHMFELDETFHRILFEGCRKVGTWNVLQQMNAHLNRSRMLWLSADPNWTNLYEQHREIVDAIRRHDADHAEREMQEHLSLIISNLAVLKEKHPDYFK</sequence>
<organism evidence="5 6">
    <name type="scientific">Paenibacillus glucanolyticus</name>
    <dbReference type="NCBI Taxonomy" id="59843"/>
    <lineage>
        <taxon>Bacteria</taxon>
        <taxon>Bacillati</taxon>
        <taxon>Bacillota</taxon>
        <taxon>Bacilli</taxon>
        <taxon>Bacillales</taxon>
        <taxon>Paenibacillaceae</taxon>
        <taxon>Paenibacillus</taxon>
    </lineage>
</organism>